<dbReference type="AlphaFoldDB" id="A0A162A4M5"/>
<dbReference type="InterPro" id="IPR003340">
    <property type="entry name" value="B3_DNA-bd"/>
</dbReference>
<dbReference type="GO" id="GO:0003700">
    <property type="term" value="F:DNA-binding transcription factor activity"/>
    <property type="evidence" value="ECO:0007669"/>
    <property type="project" value="InterPro"/>
</dbReference>
<keyword evidence="10" id="KW-1185">Reference proteome</keyword>
<accession>A0A162A4M5</accession>
<reference evidence="9" key="2">
    <citation type="submission" date="2022-03" db="EMBL/GenBank/DDBJ databases">
        <title>Draft title - Genomic analysis of global carrot germplasm unveils the trajectory of domestication and the origin of high carotenoid orange carrot.</title>
        <authorList>
            <person name="Iorizzo M."/>
            <person name="Ellison S."/>
            <person name="Senalik D."/>
            <person name="Macko-Podgorni A."/>
            <person name="Grzebelus D."/>
            <person name="Bostan H."/>
            <person name="Rolling W."/>
            <person name="Curaba J."/>
            <person name="Simon P."/>
        </authorList>
    </citation>
    <scope>NUCLEOTIDE SEQUENCE</scope>
    <source>
        <tissue evidence="9">Leaf</tissue>
    </source>
</reference>
<evidence type="ECO:0000256" key="4">
    <source>
        <dbReference type="ARBA" id="ARBA00023163"/>
    </source>
</evidence>
<dbReference type="PANTHER" id="PTHR31140:SF58">
    <property type="entry name" value="DNA-BINDING PROTEIN RAV1"/>
    <property type="match status" value="1"/>
</dbReference>
<evidence type="ECO:0000256" key="6">
    <source>
        <dbReference type="SAM" id="MobiDB-lite"/>
    </source>
</evidence>
<dbReference type="PROSITE" id="PS50863">
    <property type="entry name" value="B3"/>
    <property type="match status" value="1"/>
</dbReference>
<comment type="subcellular location">
    <subcellularLocation>
        <location evidence="1">Nucleus</location>
    </subcellularLocation>
</comment>
<evidence type="ECO:0000259" key="7">
    <source>
        <dbReference type="PROSITE" id="PS50863"/>
    </source>
</evidence>
<gene>
    <name evidence="8" type="ORF">DCAR_019384</name>
    <name evidence="9" type="ORF">DCAR_0522177</name>
</gene>
<dbReference type="InterPro" id="IPR044800">
    <property type="entry name" value="LEC2-like"/>
</dbReference>
<keyword evidence="3" id="KW-0238">DNA-binding</keyword>
<dbReference type="GO" id="GO:0005634">
    <property type="term" value="C:nucleus"/>
    <property type="evidence" value="ECO:0007669"/>
    <property type="project" value="UniProtKB-SubCell"/>
</dbReference>
<dbReference type="Gene3D" id="2.40.330.10">
    <property type="entry name" value="DNA-binding pseudobarrel domain"/>
    <property type="match status" value="1"/>
</dbReference>
<evidence type="ECO:0000256" key="5">
    <source>
        <dbReference type="ARBA" id="ARBA00023242"/>
    </source>
</evidence>
<protein>
    <recommendedName>
        <fullName evidence="7">TF-B3 domain-containing protein</fullName>
    </recommendedName>
</protein>
<proteinExistence type="predicted"/>
<reference evidence="8" key="1">
    <citation type="journal article" date="2016" name="Nat. Genet.">
        <title>A high-quality carrot genome assembly provides new insights into carotenoid accumulation and asterid genome evolution.</title>
        <authorList>
            <person name="Iorizzo M."/>
            <person name="Ellison S."/>
            <person name="Senalik D."/>
            <person name="Zeng P."/>
            <person name="Satapoomin P."/>
            <person name="Huang J."/>
            <person name="Bowman M."/>
            <person name="Iovene M."/>
            <person name="Sanseverino W."/>
            <person name="Cavagnaro P."/>
            <person name="Yildiz M."/>
            <person name="Macko-Podgorni A."/>
            <person name="Moranska E."/>
            <person name="Grzebelus E."/>
            <person name="Grzebelus D."/>
            <person name="Ashrafi H."/>
            <person name="Zheng Z."/>
            <person name="Cheng S."/>
            <person name="Spooner D."/>
            <person name="Van Deynze A."/>
            <person name="Simon P."/>
        </authorList>
    </citation>
    <scope>NUCLEOTIDE SEQUENCE [LARGE SCALE GENOMIC DNA]</scope>
    <source>
        <tissue evidence="8">Leaf</tissue>
    </source>
</reference>
<evidence type="ECO:0000256" key="2">
    <source>
        <dbReference type="ARBA" id="ARBA00023015"/>
    </source>
</evidence>
<name>A0A162A4M5_DAUCS</name>
<dbReference type="PANTHER" id="PTHR31140">
    <property type="entry name" value="B3 DOMAIN-CONTAINING TRANSCRIPTION FACTOR ABI3"/>
    <property type="match status" value="1"/>
</dbReference>
<feature type="domain" description="TF-B3" evidence="7">
    <location>
        <begin position="139"/>
        <end position="250"/>
    </location>
</feature>
<keyword evidence="5" id="KW-0539">Nucleus</keyword>
<dbReference type="KEGG" id="dcr:108222808"/>
<feature type="compositionally biased region" description="Basic and acidic residues" evidence="6">
    <location>
        <begin position="289"/>
        <end position="311"/>
    </location>
</feature>
<evidence type="ECO:0000256" key="3">
    <source>
        <dbReference type="ARBA" id="ARBA00023125"/>
    </source>
</evidence>
<evidence type="ECO:0000313" key="10">
    <source>
        <dbReference type="Proteomes" id="UP000077755"/>
    </source>
</evidence>
<dbReference type="InterPro" id="IPR015300">
    <property type="entry name" value="DNA-bd_pseudobarrel_sf"/>
</dbReference>
<keyword evidence="4" id="KW-0804">Transcription</keyword>
<dbReference type="CDD" id="cd10017">
    <property type="entry name" value="B3_DNA"/>
    <property type="match status" value="1"/>
</dbReference>
<evidence type="ECO:0000313" key="8">
    <source>
        <dbReference type="EMBL" id="KZM96142.1"/>
    </source>
</evidence>
<organism evidence="8">
    <name type="scientific">Daucus carota subsp. sativus</name>
    <name type="common">Carrot</name>
    <dbReference type="NCBI Taxonomy" id="79200"/>
    <lineage>
        <taxon>Eukaryota</taxon>
        <taxon>Viridiplantae</taxon>
        <taxon>Streptophyta</taxon>
        <taxon>Embryophyta</taxon>
        <taxon>Tracheophyta</taxon>
        <taxon>Spermatophyta</taxon>
        <taxon>Magnoliopsida</taxon>
        <taxon>eudicotyledons</taxon>
        <taxon>Gunneridae</taxon>
        <taxon>Pentapetalae</taxon>
        <taxon>asterids</taxon>
        <taxon>campanulids</taxon>
        <taxon>Apiales</taxon>
        <taxon>Apiaceae</taxon>
        <taxon>Apioideae</taxon>
        <taxon>Scandiceae</taxon>
        <taxon>Daucinae</taxon>
        <taxon>Daucus</taxon>
        <taxon>Daucus sect. Daucus</taxon>
    </lineage>
</organism>
<dbReference type="Pfam" id="PF02362">
    <property type="entry name" value="B3"/>
    <property type="match status" value="1"/>
</dbReference>
<dbReference type="STRING" id="79200.A0A162A4M5"/>
<dbReference type="SMART" id="SM01019">
    <property type="entry name" value="B3"/>
    <property type="match status" value="1"/>
</dbReference>
<feature type="region of interest" description="Disordered" evidence="6">
    <location>
        <begin position="279"/>
        <end position="375"/>
    </location>
</feature>
<dbReference type="EMBL" id="LNRQ01000005">
    <property type="protein sequence ID" value="KZM96142.1"/>
    <property type="molecule type" value="Genomic_DNA"/>
</dbReference>
<evidence type="ECO:0000313" key="9">
    <source>
        <dbReference type="EMBL" id="WOH02787.1"/>
    </source>
</evidence>
<keyword evidence="2" id="KW-0805">Transcription regulation</keyword>
<dbReference type="SUPFAM" id="SSF101936">
    <property type="entry name" value="DNA-binding pseudobarrel domain"/>
    <property type="match status" value="1"/>
</dbReference>
<dbReference type="EMBL" id="CP093347">
    <property type="protein sequence ID" value="WOH02787.1"/>
    <property type="molecule type" value="Genomic_DNA"/>
</dbReference>
<dbReference type="GO" id="GO:0003677">
    <property type="term" value="F:DNA binding"/>
    <property type="evidence" value="ECO:0007669"/>
    <property type="project" value="UniProtKB-KW"/>
</dbReference>
<evidence type="ECO:0000256" key="1">
    <source>
        <dbReference type="ARBA" id="ARBA00004123"/>
    </source>
</evidence>
<dbReference type="Gramene" id="KZM96142">
    <property type="protein sequence ID" value="KZM96142"/>
    <property type="gene ID" value="DCAR_019384"/>
</dbReference>
<sequence length="375" mass="41568">MGDLLNFTAFILGLPSGLNSRRDDQSSNERARHNRNISGSSSVGVIKLPNENWEAYTYDNNNWSSIGIFETEKKAAIAFESRTIEKYIEFWNGYLQRISNGEQEPLTLELASTRRTLSSSSGNISQGNSNRECIRTKLFDKVLTSSDVSKINRLVIPKTFSGFFPCISNENGSSSRRLPVNNVELNFYDESKKLWQFRYCYWKKSRTYSFSKGWSKFVEEKDLRPKDKIIFLKCEYIEAGSIVGTRFIIDVEYDPSRVQVEEVGDDLGDPVVLSPSQEVQNLQNEENGGEVRRGSADGRSAKRTKADKDSKGAGPGEAAGRGAKRTKADKNSEGAGPGEAAETGAKRTKVDKNSEGAGPGEAAETGFKLFGVRIA</sequence>
<dbReference type="Proteomes" id="UP000077755">
    <property type="component" value="Chromosome 5"/>
</dbReference>
<feature type="compositionally biased region" description="Basic and acidic residues" evidence="6">
    <location>
        <begin position="344"/>
        <end position="354"/>
    </location>
</feature>